<evidence type="ECO:0000313" key="3">
    <source>
        <dbReference type="EMBL" id="EGO00905.1"/>
    </source>
</evidence>
<dbReference type="HOGENOM" id="CLU_782964_0_0_1"/>
<proteinExistence type="predicted"/>
<name>F8PT75_SERL3</name>
<evidence type="ECO:0000256" key="1">
    <source>
        <dbReference type="SAM" id="MobiDB-lite"/>
    </source>
</evidence>
<dbReference type="OrthoDB" id="2384350at2759"/>
<accession>F8PT75</accession>
<dbReference type="Gene3D" id="3.40.50.10190">
    <property type="entry name" value="BRCT domain"/>
    <property type="match status" value="1"/>
</dbReference>
<feature type="domain" description="BRCT" evidence="2">
    <location>
        <begin position="208"/>
        <end position="302"/>
    </location>
</feature>
<dbReference type="InterPro" id="IPR001357">
    <property type="entry name" value="BRCT_dom"/>
</dbReference>
<dbReference type="PANTHER" id="PTHR14625:SF3">
    <property type="entry name" value="MICROCEPHALIN"/>
    <property type="match status" value="1"/>
</dbReference>
<feature type="compositionally biased region" description="Low complexity" evidence="1">
    <location>
        <begin position="119"/>
        <end position="131"/>
    </location>
</feature>
<keyword evidence="4" id="KW-1185">Reference proteome</keyword>
<evidence type="ECO:0000313" key="4">
    <source>
        <dbReference type="Proteomes" id="UP000008063"/>
    </source>
</evidence>
<feature type="compositionally biased region" description="Polar residues" evidence="1">
    <location>
        <begin position="148"/>
        <end position="160"/>
    </location>
</feature>
<protein>
    <recommendedName>
        <fullName evidence="2">BRCT domain-containing protein</fullName>
    </recommendedName>
</protein>
<dbReference type="Proteomes" id="UP000008063">
    <property type="component" value="Unassembled WGS sequence"/>
</dbReference>
<organism evidence="4">
    <name type="scientific">Serpula lacrymans var. lacrymans (strain S7.3)</name>
    <name type="common">Dry rot fungus</name>
    <dbReference type="NCBI Taxonomy" id="936435"/>
    <lineage>
        <taxon>Eukaryota</taxon>
        <taxon>Fungi</taxon>
        <taxon>Dikarya</taxon>
        <taxon>Basidiomycota</taxon>
        <taxon>Agaricomycotina</taxon>
        <taxon>Agaricomycetes</taxon>
        <taxon>Agaricomycetidae</taxon>
        <taxon>Boletales</taxon>
        <taxon>Coniophorineae</taxon>
        <taxon>Serpulaceae</taxon>
        <taxon>Serpula</taxon>
    </lineage>
</organism>
<dbReference type="CDD" id="cd17716">
    <property type="entry name" value="BRCT_microcephalin_rpt1"/>
    <property type="match status" value="1"/>
</dbReference>
<dbReference type="EMBL" id="GL945478">
    <property type="protein sequence ID" value="EGO00905.1"/>
    <property type="molecule type" value="Genomic_DNA"/>
</dbReference>
<dbReference type="InParanoid" id="F8PT75"/>
<dbReference type="InterPro" id="IPR036420">
    <property type="entry name" value="BRCT_dom_sf"/>
</dbReference>
<feature type="region of interest" description="Disordered" evidence="1">
    <location>
        <begin position="17"/>
        <end position="63"/>
    </location>
</feature>
<feature type="compositionally biased region" description="Basic and acidic residues" evidence="1">
    <location>
        <begin position="362"/>
        <end position="371"/>
    </location>
</feature>
<feature type="compositionally biased region" description="Basic and acidic residues" evidence="1">
    <location>
        <begin position="93"/>
        <end position="107"/>
    </location>
</feature>
<dbReference type="Pfam" id="PF00533">
    <property type="entry name" value="BRCT"/>
    <property type="match status" value="1"/>
</dbReference>
<dbReference type="PANTHER" id="PTHR14625">
    <property type="entry name" value="MICROCEPHALIN"/>
    <property type="match status" value="1"/>
</dbReference>
<feature type="region of interest" description="Disordered" evidence="1">
    <location>
        <begin position="313"/>
        <end position="382"/>
    </location>
</feature>
<feature type="region of interest" description="Disordered" evidence="1">
    <location>
        <begin position="79"/>
        <end position="207"/>
    </location>
</feature>
<dbReference type="SMART" id="SM00292">
    <property type="entry name" value="BRCT"/>
    <property type="match status" value="1"/>
</dbReference>
<dbReference type="OMA" id="VGQSCTH"/>
<dbReference type="AlphaFoldDB" id="F8PT75"/>
<dbReference type="PROSITE" id="PS50172">
    <property type="entry name" value="BRCT"/>
    <property type="match status" value="1"/>
</dbReference>
<feature type="compositionally biased region" description="Low complexity" evidence="1">
    <location>
        <begin position="50"/>
        <end position="62"/>
    </location>
</feature>
<feature type="compositionally biased region" description="Polar residues" evidence="1">
    <location>
        <begin position="189"/>
        <end position="198"/>
    </location>
</feature>
<gene>
    <name evidence="3" type="ORF">SERLA73DRAFT_105393</name>
</gene>
<dbReference type="GO" id="GO:0000278">
    <property type="term" value="P:mitotic cell cycle"/>
    <property type="evidence" value="ECO:0007669"/>
    <property type="project" value="TreeGrafter"/>
</dbReference>
<dbReference type="SUPFAM" id="SSF52113">
    <property type="entry name" value="BRCT domain"/>
    <property type="match status" value="1"/>
</dbReference>
<reference evidence="4" key="1">
    <citation type="journal article" date="2011" name="Science">
        <title>The plant cell wall-decomposing machinery underlies the functional diversity of forest fungi.</title>
        <authorList>
            <person name="Eastwood D.C."/>
            <person name="Floudas D."/>
            <person name="Binder M."/>
            <person name="Majcherczyk A."/>
            <person name="Schneider P."/>
            <person name="Aerts A."/>
            <person name="Asiegbu F.O."/>
            <person name="Baker S.E."/>
            <person name="Barry K."/>
            <person name="Bendiksby M."/>
            <person name="Blumentritt M."/>
            <person name="Coutinho P.M."/>
            <person name="Cullen D."/>
            <person name="de Vries R.P."/>
            <person name="Gathman A."/>
            <person name="Goodell B."/>
            <person name="Henrissat B."/>
            <person name="Ihrmark K."/>
            <person name="Kauserud H."/>
            <person name="Kohler A."/>
            <person name="LaButti K."/>
            <person name="Lapidus A."/>
            <person name="Lavin J.L."/>
            <person name="Lee Y.-H."/>
            <person name="Lindquist E."/>
            <person name="Lilly W."/>
            <person name="Lucas S."/>
            <person name="Morin E."/>
            <person name="Murat C."/>
            <person name="Oguiza J.A."/>
            <person name="Park J."/>
            <person name="Pisabarro A.G."/>
            <person name="Riley R."/>
            <person name="Rosling A."/>
            <person name="Salamov A."/>
            <person name="Schmidt O."/>
            <person name="Schmutz J."/>
            <person name="Skrede I."/>
            <person name="Stenlid J."/>
            <person name="Wiebenga A."/>
            <person name="Xie X."/>
            <person name="Kuees U."/>
            <person name="Hibbett D.S."/>
            <person name="Hoffmeister D."/>
            <person name="Hoegberg N."/>
            <person name="Martin F."/>
            <person name="Grigoriev I.V."/>
            <person name="Watkinson S.C."/>
        </authorList>
    </citation>
    <scope>NUCLEOTIDE SEQUENCE [LARGE SCALE GENOMIC DNA]</scope>
    <source>
        <strain evidence="4">strain S7.3</strain>
    </source>
</reference>
<evidence type="ECO:0000259" key="2">
    <source>
        <dbReference type="PROSITE" id="PS50172"/>
    </source>
</evidence>
<dbReference type="STRING" id="936435.F8PT75"/>
<sequence length="382" mass="40671">MGTGIFNSIGIGASKIAPKASRKTSLPSVEASPVKGAGSFDFASTGSDEAAAAQGSGTGTSSYIPLRITDLVVDINTSGEVEKPVEDMDGVEDDKGTSKEKEKRSTEWRINASQRATMASQALSQSLSSLPETPPPPTRVPTRTGLRSASSSYPTGTQGTVAKGKGKEKEVLDAPKNASGVLTRGASDNAGTDQNSPSEVEGSGGKKGSLKVLKNCTIFVDVRTDDGDSAGGLFTDMLRGLGARILTRVGQSCTHIVYKNGLMSTLTRYRLLNDPKPHVVGIAWVVECVEQRSRIDEEKYKVDLDGINVAGTNKRRRSMLPKHMSPMEDDFGRAPASSEQDRDDGDQADLSMESTSPSMPLKDNDLAPLEKARRRSMFMGRP</sequence>
<dbReference type="InterPro" id="IPR022047">
    <property type="entry name" value="Microcephalin-like"/>
</dbReference>